<dbReference type="InterPro" id="IPR014030">
    <property type="entry name" value="Ketoacyl_synth_N"/>
</dbReference>
<dbReference type="GO" id="GO:0016746">
    <property type="term" value="F:acyltransferase activity"/>
    <property type="evidence" value="ECO:0007669"/>
    <property type="project" value="InterPro"/>
</dbReference>
<sequence>MSNQTQIASFEIVDYLAQSAGIHLPEQWQQWANDNQWPQEGKVEVSHIPPMMRRRMSSLSKLALQTALQLLNKHNVDYLVFASRHGELQRSAALIKDIVQGEEASPMAFSQSVHNTAAGLATIAAKKPLPATSIAAGVNTFQSAIVDAWLYLTQHPTHKVLLIDFDEPVPEIYEQYENQQYNGYSLGLILSKGHEFSIKTSPSHNLNRSTVLKSRLPQGLDFLQHYLLNHKEWQLNGDLQGWKWTRCI</sequence>
<proteinExistence type="predicted"/>
<organism evidence="2 3">
    <name type="scientific">Vibrio amylolyticus</name>
    <dbReference type="NCBI Taxonomy" id="2847292"/>
    <lineage>
        <taxon>Bacteria</taxon>
        <taxon>Pseudomonadati</taxon>
        <taxon>Pseudomonadota</taxon>
        <taxon>Gammaproteobacteria</taxon>
        <taxon>Vibrionales</taxon>
        <taxon>Vibrionaceae</taxon>
        <taxon>Vibrio</taxon>
    </lineage>
</organism>
<comment type="caution">
    <text evidence="2">The sequence shown here is derived from an EMBL/GenBank/DDBJ whole genome shotgun (WGS) entry which is preliminary data.</text>
</comment>
<evidence type="ECO:0000259" key="1">
    <source>
        <dbReference type="Pfam" id="PF13723"/>
    </source>
</evidence>
<dbReference type="Proteomes" id="UP001139559">
    <property type="component" value="Unassembled WGS sequence"/>
</dbReference>
<evidence type="ECO:0000313" key="3">
    <source>
        <dbReference type="Proteomes" id="UP001139559"/>
    </source>
</evidence>
<dbReference type="InterPro" id="IPR016039">
    <property type="entry name" value="Thiolase-like"/>
</dbReference>
<dbReference type="Pfam" id="PF13723">
    <property type="entry name" value="Ketoacyl-synt_2"/>
    <property type="match status" value="1"/>
</dbReference>
<dbReference type="RefSeq" id="WP_248009439.1">
    <property type="nucleotide sequence ID" value="NZ_JAJHVV010000008.1"/>
</dbReference>
<dbReference type="EMBL" id="JAJHVV010000008">
    <property type="protein sequence ID" value="MCK6264361.1"/>
    <property type="molecule type" value="Genomic_DNA"/>
</dbReference>
<evidence type="ECO:0000313" key="2">
    <source>
        <dbReference type="EMBL" id="MCK6264361.1"/>
    </source>
</evidence>
<name>A0A9X1XKF3_9VIBR</name>
<gene>
    <name evidence="2" type="ORF">KP803_13855</name>
</gene>
<dbReference type="SUPFAM" id="SSF53901">
    <property type="entry name" value="Thiolase-like"/>
    <property type="match status" value="1"/>
</dbReference>
<reference evidence="2" key="1">
    <citation type="submission" date="2021-11" db="EMBL/GenBank/DDBJ databases">
        <title>Vibrio ZSDE26 sp. nov. and Vibrio ZSDZ34 sp. nov., isolated from coastal seawater in Qingdao.</title>
        <authorList>
            <person name="Zhang P."/>
        </authorList>
    </citation>
    <scope>NUCLEOTIDE SEQUENCE</scope>
    <source>
        <strain evidence="2">ZSDE26</strain>
    </source>
</reference>
<accession>A0A9X1XKF3</accession>
<protein>
    <submittedName>
        <fullName evidence="2">Beta-ketoacyl synthase chain length factor</fullName>
    </submittedName>
</protein>
<keyword evidence="3" id="KW-1185">Reference proteome</keyword>
<feature type="domain" description="Beta-ketoacyl synthase-like N-terminal" evidence="1">
    <location>
        <begin position="28"/>
        <end position="244"/>
    </location>
</feature>
<dbReference type="AlphaFoldDB" id="A0A9X1XKF3"/>